<organism evidence="1 2">
    <name type="scientific">Vreelandella vilamensis</name>
    <dbReference type="NCBI Taxonomy" id="531309"/>
    <lineage>
        <taxon>Bacteria</taxon>
        <taxon>Pseudomonadati</taxon>
        <taxon>Pseudomonadota</taxon>
        <taxon>Gammaproteobacteria</taxon>
        <taxon>Oceanospirillales</taxon>
        <taxon>Halomonadaceae</taxon>
        <taxon>Vreelandella</taxon>
    </lineage>
</organism>
<reference evidence="1 2" key="1">
    <citation type="submission" date="2023-04" db="EMBL/GenBank/DDBJ databases">
        <title>A long-awaited taxogenomic arrangement of the family Halomonadaceae.</title>
        <authorList>
            <person name="De La Haba R."/>
            <person name="Chuvochina M."/>
            <person name="Wittouck S."/>
            <person name="Arahal D.R."/>
            <person name="Sanchez-Porro C."/>
            <person name="Hugenholtz P."/>
            <person name="Ventosa A."/>
        </authorList>
    </citation>
    <scope>NUCLEOTIDE SEQUENCE [LARGE SCALE GENOMIC DNA]</scope>
    <source>
        <strain evidence="1 2">DSM 21020</strain>
    </source>
</reference>
<name>A0ABU1H7I4_9GAMM</name>
<protein>
    <submittedName>
        <fullName evidence="1">Uncharacterized protein</fullName>
    </submittedName>
</protein>
<dbReference type="RefSeq" id="WP_309657141.1">
    <property type="nucleotide sequence ID" value="NZ_JARWAN010000032.1"/>
</dbReference>
<dbReference type="Proteomes" id="UP001254564">
    <property type="component" value="Unassembled WGS sequence"/>
</dbReference>
<comment type="caution">
    <text evidence="1">The sequence shown here is derived from an EMBL/GenBank/DDBJ whole genome shotgun (WGS) entry which is preliminary data.</text>
</comment>
<sequence>MSIGEDDLRGGFTELEIAAGVPELAFGSHRSSQDKSYQEILNKERDSKKYKKNESYIKSILDGNETLSFIKKRLIKLILEDERNYIIQRYALKERLPEAYVNIIKDERCLEIMIKGLISKVSKISLTSCINNAIIKLSSDVKTNISNEVPYYRVERIQKFIHQEVDKVYGNGSHKNLPVSHMRNLLSTARLYLSLYDISYHGDSYNNELMVIGDKLAEKEFLDAESFYQDGLEYLNSTKKYYPKWRVRHLKHIKYFCSKGSRDLIETIIKYEDKNISEEFQKKHLIHLFIKHPLSLFQEIQKT</sequence>
<evidence type="ECO:0000313" key="1">
    <source>
        <dbReference type="EMBL" id="MDR5900263.1"/>
    </source>
</evidence>
<proteinExistence type="predicted"/>
<evidence type="ECO:0000313" key="2">
    <source>
        <dbReference type="Proteomes" id="UP001254564"/>
    </source>
</evidence>
<accession>A0ABU1H7I4</accession>
<gene>
    <name evidence="1" type="ORF">QC823_14930</name>
</gene>
<dbReference type="EMBL" id="JARWAN010000032">
    <property type="protein sequence ID" value="MDR5900263.1"/>
    <property type="molecule type" value="Genomic_DNA"/>
</dbReference>
<keyword evidence="2" id="KW-1185">Reference proteome</keyword>